<dbReference type="GO" id="GO:0006012">
    <property type="term" value="P:galactose metabolic process"/>
    <property type="evidence" value="ECO:0007669"/>
    <property type="project" value="UniProtKB-KW"/>
</dbReference>
<dbReference type="InterPro" id="IPR014718">
    <property type="entry name" value="GH-type_carb-bd"/>
</dbReference>
<dbReference type="InterPro" id="IPR011013">
    <property type="entry name" value="Gal_mutarotase_sf_dom"/>
</dbReference>
<dbReference type="InterPro" id="IPR005886">
    <property type="entry name" value="UDP_G4E"/>
</dbReference>
<comment type="similarity">
    <text evidence="10">In the C-terminal section; belongs to the aldose epimerase family.</text>
</comment>
<dbReference type="AlphaFoldDB" id="A0A7D9H1G6"/>
<dbReference type="Proteomes" id="UP000568158">
    <property type="component" value="Unassembled WGS sequence"/>
</dbReference>
<evidence type="ECO:0000256" key="3">
    <source>
        <dbReference type="ARBA" id="ARBA00004947"/>
    </source>
</evidence>
<dbReference type="GO" id="GO:0003978">
    <property type="term" value="F:UDP-glucose 4-epimerase activity"/>
    <property type="evidence" value="ECO:0007669"/>
    <property type="project" value="UniProtKB-EC"/>
</dbReference>
<keyword evidence="7" id="KW-0413">Isomerase</keyword>
<comment type="similarity">
    <text evidence="9">In the N-terminal section; belongs to the NAD(P)-dependent epimerase/dehydratase family.</text>
</comment>
<comment type="function">
    <text evidence="8">Mutarotase converts alpha-aldose to the beta-anomer. It is active on D-glucose, L-arabinose, D-xylose, D-galactose, maltose and lactose.</text>
</comment>
<organism evidence="13 14">
    <name type="scientific">Dekkera bruxellensis</name>
    <name type="common">Brettanomyces custersii</name>
    <dbReference type="NCBI Taxonomy" id="5007"/>
    <lineage>
        <taxon>Eukaryota</taxon>
        <taxon>Fungi</taxon>
        <taxon>Dikarya</taxon>
        <taxon>Ascomycota</taxon>
        <taxon>Saccharomycotina</taxon>
        <taxon>Pichiomycetes</taxon>
        <taxon>Pichiales</taxon>
        <taxon>Pichiaceae</taxon>
        <taxon>Brettanomyces</taxon>
    </lineage>
</organism>
<accession>A0A7D9H1G6</accession>
<evidence type="ECO:0000313" key="14">
    <source>
        <dbReference type="Proteomes" id="UP000478008"/>
    </source>
</evidence>
<evidence type="ECO:0000313" key="13">
    <source>
        <dbReference type="EMBL" id="VUG17967.1"/>
    </source>
</evidence>
<keyword evidence="6" id="KW-0119">Carbohydrate metabolism</keyword>
<dbReference type="InterPro" id="IPR001509">
    <property type="entry name" value="Epimerase_deHydtase"/>
</dbReference>
<dbReference type="EMBL" id="JABCYN010000030">
    <property type="protein sequence ID" value="KAF6009531.1"/>
    <property type="molecule type" value="Genomic_DNA"/>
</dbReference>
<keyword evidence="5" id="KW-0520">NAD</keyword>
<proteinExistence type="inferred from homology"/>
<dbReference type="Gene3D" id="2.70.98.10">
    <property type="match status" value="1"/>
</dbReference>
<evidence type="ECO:0000259" key="11">
    <source>
        <dbReference type="Pfam" id="PF01370"/>
    </source>
</evidence>
<evidence type="ECO:0000256" key="1">
    <source>
        <dbReference type="ARBA" id="ARBA00000083"/>
    </source>
</evidence>
<dbReference type="PANTHER" id="PTHR43725">
    <property type="entry name" value="UDP-GLUCOSE 4-EPIMERASE"/>
    <property type="match status" value="1"/>
</dbReference>
<protein>
    <submittedName>
        <fullName evidence="13">DEBR0S2_20516g1_1</fullName>
    </submittedName>
</protein>
<name>A0A7D9H1G6_DEKBR</name>
<evidence type="ECO:0000256" key="2">
    <source>
        <dbReference type="ARBA" id="ARBA00001911"/>
    </source>
</evidence>
<evidence type="ECO:0000256" key="6">
    <source>
        <dbReference type="ARBA" id="ARBA00023144"/>
    </source>
</evidence>
<evidence type="ECO:0000256" key="7">
    <source>
        <dbReference type="ARBA" id="ARBA00023235"/>
    </source>
</evidence>
<dbReference type="PANTHER" id="PTHR43725:SF47">
    <property type="entry name" value="UDP-GLUCOSE 4-EPIMERASE"/>
    <property type="match status" value="1"/>
</dbReference>
<evidence type="ECO:0000256" key="4">
    <source>
        <dbReference type="ARBA" id="ARBA00005028"/>
    </source>
</evidence>
<evidence type="ECO:0000256" key="5">
    <source>
        <dbReference type="ARBA" id="ARBA00023027"/>
    </source>
</evidence>
<evidence type="ECO:0000256" key="10">
    <source>
        <dbReference type="ARBA" id="ARBA00038238"/>
    </source>
</evidence>
<evidence type="ECO:0000256" key="8">
    <source>
        <dbReference type="ARBA" id="ARBA00037676"/>
    </source>
</evidence>
<comment type="cofactor">
    <cofactor evidence="2">
        <name>NAD(+)</name>
        <dbReference type="ChEBI" id="CHEBI:57540"/>
    </cofactor>
</comment>
<sequence>MTTILVTGGAGYIGSHTVIELINSGFRVIVVDNLVNASYDSISRVEYIVKKKVIFYEIDLRDSEKLSKVFDKYKIDAVIHFAGLKAVGESTKIPLEYFDNNVGGTISLLKVMKQHDVKNIVFSSSATVYGDATRFKDMIPIPEKCPTGPTNPYGHTKLVIEGIMRDIYASDNKWRIALLRYFNPIGAHQSGLIGEDPTGIPNNLLPFLAQVAIGRRQKLNVFGNDYDSHDGTPIRDYIHVVDLAKGHIAALSYLANLKPKEGICREWNLGTGKGSTVFDIYHSFCKAVGHDLPYEIVGRRSGDVLNLTACVTRANEELKWKAKLTVDDACRDLWNWTTKNPQGFATPHYHIADHLYGEQRIHDVIFENFKFSVANVGATIVDVEVNGHPVVCNFQRLSDYAAKENPYFGATIGRVANRLPGAKIVIEGHTYDIDANEGKNSLHGGSHGFNSKYFFGPVTSYDSKAEAVILKFVDFDSDGSNGYPGDLNTYVSYIVTPHSYKIEYESSLDSSSKSPVTVVNLTNHSYFHLSDESNINETDFKLYTNKCIDTDTSLLPTGTISKLTQPKVMEKFRLGSNAFDNCFVLSDDVESLDTRKLKAKKALEVSNSKSNLQLKVYTTEPAFQLYTGDEIAVKNYGKRSGFAVETSRFLGAATFEKWQRQVILHKGDLYGASTTYVFSSLDH</sequence>
<dbReference type="CDD" id="cd05247">
    <property type="entry name" value="UDP_G4E_1_SDR_e"/>
    <property type="match status" value="1"/>
</dbReference>
<dbReference type="NCBIfam" id="NF007956">
    <property type="entry name" value="PRK10675.1"/>
    <property type="match status" value="1"/>
</dbReference>
<dbReference type="SUPFAM" id="SSF74650">
    <property type="entry name" value="Galactose mutarotase-like"/>
    <property type="match status" value="1"/>
</dbReference>
<dbReference type="Gene3D" id="3.90.25.10">
    <property type="entry name" value="UDP-galactose 4-epimerase, domain 1"/>
    <property type="match status" value="1"/>
</dbReference>
<dbReference type="GO" id="GO:0005829">
    <property type="term" value="C:cytosol"/>
    <property type="evidence" value="ECO:0007669"/>
    <property type="project" value="TreeGrafter"/>
</dbReference>
<keyword evidence="6" id="KW-0299">Galactose metabolism</keyword>
<comment type="pathway">
    <text evidence="4">Carbohydrate metabolism; hexose metabolism.</text>
</comment>
<dbReference type="InterPro" id="IPR036291">
    <property type="entry name" value="NAD(P)-bd_dom_sf"/>
</dbReference>
<dbReference type="NCBIfam" id="TIGR01179">
    <property type="entry name" value="galE"/>
    <property type="match status" value="1"/>
</dbReference>
<keyword evidence="14" id="KW-1185">Reference proteome</keyword>
<dbReference type="SUPFAM" id="SSF51735">
    <property type="entry name" value="NAD(P)-binding Rossmann-fold domains"/>
    <property type="match status" value="1"/>
</dbReference>
<evidence type="ECO:0000256" key="9">
    <source>
        <dbReference type="ARBA" id="ARBA00037955"/>
    </source>
</evidence>
<dbReference type="EMBL" id="CABFWN010000002">
    <property type="protein sequence ID" value="VUG17967.1"/>
    <property type="molecule type" value="Genomic_DNA"/>
</dbReference>
<dbReference type="Pfam" id="PF01263">
    <property type="entry name" value="Aldose_epim"/>
    <property type="match status" value="1"/>
</dbReference>
<dbReference type="Gene3D" id="3.40.50.720">
    <property type="entry name" value="NAD(P)-binding Rossmann-like Domain"/>
    <property type="match status" value="1"/>
</dbReference>
<evidence type="ECO:0000313" key="12">
    <source>
        <dbReference type="EMBL" id="KAF6009531.1"/>
    </source>
</evidence>
<gene>
    <name evidence="13" type="primary">GAL10</name>
    <name evidence="13" type="ORF">DEBR0S2_20516G</name>
    <name evidence="12" type="ORF">HII12_003074</name>
</gene>
<reference evidence="12 15" key="2">
    <citation type="journal article" date="2020" name="Appl. Microbiol. Biotechnol.">
        <title>Targeted gene deletion in Brettanomyces bruxellensis with an expression-free CRISPR-Cas9 system.</title>
        <authorList>
            <person name="Varela C."/>
            <person name="Bartel C."/>
            <person name="Onetto C."/>
            <person name="Borneman A."/>
        </authorList>
    </citation>
    <scope>NUCLEOTIDE SEQUENCE [LARGE SCALE GENOMIC DNA]</scope>
    <source>
        <strain evidence="12 15">AWRI1613</strain>
    </source>
</reference>
<dbReference type="InterPro" id="IPR008183">
    <property type="entry name" value="Aldose_1/G6P_1-epimerase"/>
</dbReference>
<comment type="catalytic activity">
    <reaction evidence="1">
        <text>UDP-alpha-D-glucose = UDP-alpha-D-galactose</text>
        <dbReference type="Rhea" id="RHEA:22168"/>
        <dbReference type="ChEBI" id="CHEBI:58885"/>
        <dbReference type="ChEBI" id="CHEBI:66914"/>
        <dbReference type="EC" id="5.1.3.2"/>
    </reaction>
</comment>
<dbReference type="Proteomes" id="UP000478008">
    <property type="component" value="Unassembled WGS sequence"/>
</dbReference>
<dbReference type="Pfam" id="PF01370">
    <property type="entry name" value="Epimerase"/>
    <property type="match status" value="1"/>
</dbReference>
<comment type="pathway">
    <text evidence="3">Carbohydrate metabolism; galactose metabolism.</text>
</comment>
<dbReference type="GO" id="GO:0030246">
    <property type="term" value="F:carbohydrate binding"/>
    <property type="evidence" value="ECO:0007669"/>
    <property type="project" value="InterPro"/>
</dbReference>
<feature type="domain" description="NAD-dependent epimerase/dehydratase" evidence="11">
    <location>
        <begin position="4"/>
        <end position="261"/>
    </location>
</feature>
<evidence type="ECO:0000313" key="15">
    <source>
        <dbReference type="Proteomes" id="UP000568158"/>
    </source>
</evidence>
<reference evidence="13 14" key="1">
    <citation type="submission" date="2019-07" db="EMBL/GenBank/DDBJ databases">
        <authorList>
            <person name="Friedrich A."/>
            <person name="Schacherer J."/>
        </authorList>
    </citation>
    <scope>NUCLEOTIDE SEQUENCE [LARGE SCALE GENOMIC DNA]</scope>
</reference>